<organism evidence="2 4">
    <name type="scientific">Pseudomonas cannabina</name>
    <dbReference type="NCBI Taxonomy" id="86840"/>
    <lineage>
        <taxon>Bacteria</taxon>
        <taxon>Pseudomonadati</taxon>
        <taxon>Pseudomonadota</taxon>
        <taxon>Gammaproteobacteria</taxon>
        <taxon>Pseudomonadales</taxon>
        <taxon>Pseudomonadaceae</taxon>
        <taxon>Pseudomonas</taxon>
    </lineage>
</organism>
<keyword evidence="1" id="KW-0472">Membrane</keyword>
<comment type="caution">
    <text evidence="2">The sequence shown here is derived from an EMBL/GenBank/DDBJ whole genome shotgun (WGS) entry which is preliminary data.</text>
</comment>
<dbReference type="EMBL" id="RBOW01001073">
    <property type="protein sequence ID" value="RMN16200.1"/>
    <property type="molecule type" value="Genomic_DNA"/>
</dbReference>
<name>A0A0N8QU55_PSECA</name>
<accession>A0A0N8QU55</accession>
<dbReference type="AlphaFoldDB" id="A0A0N8QU55"/>
<reference evidence="3 5" key="2">
    <citation type="submission" date="2018-08" db="EMBL/GenBank/DDBJ databases">
        <title>Recombination of ecologically and evolutionarily significant loci maintains genetic cohesion in the Pseudomonas syringae species complex.</title>
        <authorList>
            <person name="Dillon M."/>
            <person name="Thakur S."/>
            <person name="Almeida R.N.D."/>
            <person name="Weir B.S."/>
            <person name="Guttman D.S."/>
        </authorList>
    </citation>
    <scope>NUCLEOTIDE SEQUENCE [LARGE SCALE GENOMIC DNA]</scope>
    <source>
        <strain evidence="3 5">ICMP 2821</strain>
    </source>
</reference>
<protein>
    <recommendedName>
        <fullName evidence="6">Major facilitator superfamily (MFS) profile domain-containing protein</fullName>
    </recommendedName>
</protein>
<proteinExistence type="predicted"/>
<reference evidence="2 4" key="1">
    <citation type="submission" date="2015-09" db="EMBL/GenBank/DDBJ databases">
        <title>Genome announcement of multiple Pseudomonas syringae strains.</title>
        <authorList>
            <person name="Thakur S."/>
            <person name="Wang P.W."/>
            <person name="Gong Y."/>
            <person name="Weir B.S."/>
            <person name="Guttman D.S."/>
        </authorList>
    </citation>
    <scope>NUCLEOTIDE SEQUENCE [LARGE SCALE GENOMIC DNA]</scope>
    <source>
        <strain evidence="2 4">ICMP2823</strain>
    </source>
</reference>
<keyword evidence="1" id="KW-1133">Transmembrane helix</keyword>
<dbReference type="Gene3D" id="1.20.1250.20">
    <property type="entry name" value="MFS general substrate transporter like domains"/>
    <property type="match status" value="1"/>
</dbReference>
<feature type="transmembrane region" description="Helical" evidence="1">
    <location>
        <begin position="152"/>
        <end position="174"/>
    </location>
</feature>
<evidence type="ECO:0000256" key="1">
    <source>
        <dbReference type="SAM" id="Phobius"/>
    </source>
</evidence>
<evidence type="ECO:0008006" key="6">
    <source>
        <dbReference type="Google" id="ProtNLM"/>
    </source>
</evidence>
<evidence type="ECO:0000313" key="2">
    <source>
        <dbReference type="EMBL" id="KPW63446.1"/>
    </source>
</evidence>
<dbReference type="EMBL" id="LJPX01000656">
    <property type="protein sequence ID" value="KPW63446.1"/>
    <property type="molecule type" value="Genomic_DNA"/>
</dbReference>
<evidence type="ECO:0000313" key="3">
    <source>
        <dbReference type="EMBL" id="RMN16200.1"/>
    </source>
</evidence>
<sequence length="181" mass="19754">MSVLSLWMGPWLRDMAGLSDSAMASVLLFGAIAMVAGSLTFGAITDYLRRFGVQPIMICGTGMLIFIGFQVLMVSDLPVSPYLIAMGFSFFGTSTTMNYAIVAQSVSPELAGRVSSSFNLVVFVLAFCLQWLMGVVLNLWPVAQGAGHPPEAYQWSLGLMIALQVPGFLLWLSFRPWQRKV</sequence>
<dbReference type="Proteomes" id="UP000050564">
    <property type="component" value="Unassembled WGS sequence"/>
</dbReference>
<evidence type="ECO:0000313" key="4">
    <source>
        <dbReference type="Proteomes" id="UP000050564"/>
    </source>
</evidence>
<dbReference type="PATRIC" id="fig|86840.3.peg.2641"/>
<gene>
    <name evidence="2" type="ORF">ALO81_01892</name>
    <name evidence="3" type="ORF">ALQ64_01403</name>
</gene>
<feature type="transmembrane region" description="Helical" evidence="1">
    <location>
        <begin position="22"/>
        <end position="44"/>
    </location>
</feature>
<dbReference type="SUPFAM" id="SSF103473">
    <property type="entry name" value="MFS general substrate transporter"/>
    <property type="match status" value="1"/>
</dbReference>
<feature type="transmembrane region" description="Helical" evidence="1">
    <location>
        <begin position="81"/>
        <end position="106"/>
    </location>
</feature>
<dbReference type="Proteomes" id="UP000281372">
    <property type="component" value="Unassembled WGS sequence"/>
</dbReference>
<feature type="transmembrane region" description="Helical" evidence="1">
    <location>
        <begin position="118"/>
        <end position="140"/>
    </location>
</feature>
<dbReference type="InterPro" id="IPR036259">
    <property type="entry name" value="MFS_trans_sf"/>
</dbReference>
<evidence type="ECO:0000313" key="5">
    <source>
        <dbReference type="Proteomes" id="UP000281372"/>
    </source>
</evidence>
<keyword evidence="1" id="KW-0812">Transmembrane</keyword>
<feature type="transmembrane region" description="Helical" evidence="1">
    <location>
        <begin position="56"/>
        <end position="75"/>
    </location>
</feature>